<dbReference type="EMBL" id="CACRUX010000047">
    <property type="protein sequence ID" value="VYU08538.1"/>
    <property type="molecule type" value="Genomic_DNA"/>
</dbReference>
<gene>
    <name evidence="1" type="ORF">VRLFYP33_01206</name>
</gene>
<accession>A0A6N3C0I8</accession>
<proteinExistence type="predicted"/>
<reference evidence="1" key="1">
    <citation type="submission" date="2019-11" db="EMBL/GenBank/DDBJ databases">
        <authorList>
            <person name="Feng L."/>
        </authorList>
    </citation>
    <scope>NUCLEOTIDE SEQUENCE</scope>
    <source>
        <strain evidence="1">VrattiLFYP33</strain>
    </source>
</reference>
<sequence length="85" mass="10494">MRRRRQYLSVLRTMTERQAKEAADRFEERIVQRENWYEYMDESNLLSCYWIDIYWRNRNRMGLYSLSEVIAAGAYEVMDVRTVKL</sequence>
<name>A0A6N3C0I8_9FIRM</name>
<protein>
    <submittedName>
        <fullName evidence="1">Uncharacterized protein</fullName>
    </submittedName>
</protein>
<dbReference type="AlphaFoldDB" id="A0A6N3C0I8"/>
<evidence type="ECO:0000313" key="1">
    <source>
        <dbReference type="EMBL" id="VYU08538.1"/>
    </source>
</evidence>
<dbReference type="RefSeq" id="WP_156704771.1">
    <property type="nucleotide sequence ID" value="NZ_CACRUX010000047.1"/>
</dbReference>
<organism evidence="1">
    <name type="scientific">Veillonella ratti</name>
    <dbReference type="NCBI Taxonomy" id="103892"/>
    <lineage>
        <taxon>Bacteria</taxon>
        <taxon>Bacillati</taxon>
        <taxon>Bacillota</taxon>
        <taxon>Negativicutes</taxon>
        <taxon>Veillonellales</taxon>
        <taxon>Veillonellaceae</taxon>
        <taxon>Veillonella</taxon>
    </lineage>
</organism>